<dbReference type="AlphaFoldDB" id="A0AAF0C3H3"/>
<dbReference type="EMBL" id="CP059735">
    <property type="protein sequence ID" value="WDD98694.1"/>
    <property type="molecule type" value="Genomic_DNA"/>
</dbReference>
<dbReference type="KEGG" id="tact:SG35_026205"/>
<reference evidence="1 2" key="1">
    <citation type="journal article" date="2015" name="Genome Announc.">
        <title>Draft Genome Sequences of Marine Isolates of Thalassomonas viridans and Thalassomonas actiniarum.</title>
        <authorList>
            <person name="Olonade I."/>
            <person name="van Zyl L.J."/>
            <person name="Trindade M."/>
        </authorList>
    </citation>
    <scope>NUCLEOTIDE SEQUENCE [LARGE SCALE GENOMIC DNA]</scope>
    <source>
        <strain evidence="1 2">A5K-106</strain>
    </source>
</reference>
<organism evidence="1 2">
    <name type="scientific">Thalassomonas actiniarum</name>
    <dbReference type="NCBI Taxonomy" id="485447"/>
    <lineage>
        <taxon>Bacteria</taxon>
        <taxon>Pseudomonadati</taxon>
        <taxon>Pseudomonadota</taxon>
        <taxon>Gammaproteobacteria</taxon>
        <taxon>Alteromonadales</taxon>
        <taxon>Colwelliaceae</taxon>
        <taxon>Thalassomonas</taxon>
    </lineage>
</organism>
<accession>A0AAF0C3H3</accession>
<gene>
    <name evidence="1" type="ORF">SG35_026205</name>
</gene>
<keyword evidence="2" id="KW-1185">Reference proteome</keyword>
<sequence length="62" mass="7228">MENEEVIYEFEGQKLRAEYTLFDDTLTTYLPDGSNRKTELRGLKPELAALMHLKIYTQKSST</sequence>
<proteinExistence type="predicted"/>
<protein>
    <submittedName>
        <fullName evidence="1">Uncharacterized protein</fullName>
    </submittedName>
</protein>
<dbReference type="RefSeq" id="WP_044833246.1">
    <property type="nucleotide sequence ID" value="NZ_CP059735.1"/>
</dbReference>
<evidence type="ECO:0000313" key="1">
    <source>
        <dbReference type="EMBL" id="WDD98694.1"/>
    </source>
</evidence>
<reference evidence="1 2" key="2">
    <citation type="journal article" date="2022" name="Mar. Drugs">
        <title>Bioassay-Guided Fractionation Leads to the Detection of Cholic Acid Generated by the Rare Thalassomonas sp.</title>
        <authorList>
            <person name="Pheiffer F."/>
            <person name="Schneider Y.K."/>
            <person name="Hansen E.H."/>
            <person name="Andersen J.H."/>
            <person name="Isaksson J."/>
            <person name="Busche T."/>
            <person name="R C."/>
            <person name="Kalinowski J."/>
            <person name="Zyl L.V."/>
            <person name="Trindade M."/>
        </authorList>
    </citation>
    <scope>NUCLEOTIDE SEQUENCE [LARGE SCALE GENOMIC DNA]</scope>
    <source>
        <strain evidence="1 2">A5K-106</strain>
    </source>
</reference>
<evidence type="ECO:0000313" key="2">
    <source>
        <dbReference type="Proteomes" id="UP000032568"/>
    </source>
</evidence>
<dbReference type="Proteomes" id="UP000032568">
    <property type="component" value="Chromosome"/>
</dbReference>
<name>A0AAF0C3H3_9GAMM</name>